<gene>
    <name evidence="2" type="ORF">BpHYR1_014315</name>
</gene>
<evidence type="ECO:0000256" key="1">
    <source>
        <dbReference type="SAM" id="Phobius"/>
    </source>
</evidence>
<name>A0A3M7R638_BRAPC</name>
<reference evidence="2 3" key="1">
    <citation type="journal article" date="2018" name="Sci. Rep.">
        <title>Genomic signatures of local adaptation to the degree of environmental predictability in rotifers.</title>
        <authorList>
            <person name="Franch-Gras L."/>
            <person name="Hahn C."/>
            <person name="Garcia-Roger E.M."/>
            <person name="Carmona M.J."/>
            <person name="Serra M."/>
            <person name="Gomez A."/>
        </authorList>
    </citation>
    <scope>NUCLEOTIDE SEQUENCE [LARGE SCALE GENOMIC DNA]</scope>
    <source>
        <strain evidence="2">HYR1</strain>
    </source>
</reference>
<protein>
    <submittedName>
        <fullName evidence="2">Uncharacterized protein</fullName>
    </submittedName>
</protein>
<proteinExistence type="predicted"/>
<dbReference type="AlphaFoldDB" id="A0A3M7R638"/>
<evidence type="ECO:0000313" key="2">
    <source>
        <dbReference type="EMBL" id="RNA18919.1"/>
    </source>
</evidence>
<sequence length="92" mass="10808">MNNEFCELFGNETKIEILILDGQYVILVGKELGFLLFIIVFGAQRSPPHRKKYFLQKRVFLTQSKQGLRTYYLRGRKSIVQFAEISHIISRL</sequence>
<organism evidence="2 3">
    <name type="scientific">Brachionus plicatilis</name>
    <name type="common">Marine rotifer</name>
    <name type="synonym">Brachionus muelleri</name>
    <dbReference type="NCBI Taxonomy" id="10195"/>
    <lineage>
        <taxon>Eukaryota</taxon>
        <taxon>Metazoa</taxon>
        <taxon>Spiralia</taxon>
        <taxon>Gnathifera</taxon>
        <taxon>Rotifera</taxon>
        <taxon>Eurotatoria</taxon>
        <taxon>Monogononta</taxon>
        <taxon>Pseudotrocha</taxon>
        <taxon>Ploima</taxon>
        <taxon>Brachionidae</taxon>
        <taxon>Brachionus</taxon>
    </lineage>
</organism>
<evidence type="ECO:0000313" key="3">
    <source>
        <dbReference type="Proteomes" id="UP000276133"/>
    </source>
</evidence>
<keyword evidence="1" id="KW-0472">Membrane</keyword>
<dbReference type="Proteomes" id="UP000276133">
    <property type="component" value="Unassembled WGS sequence"/>
</dbReference>
<accession>A0A3M7R638</accession>
<keyword evidence="3" id="KW-1185">Reference proteome</keyword>
<comment type="caution">
    <text evidence="2">The sequence shown here is derived from an EMBL/GenBank/DDBJ whole genome shotgun (WGS) entry which is preliminary data.</text>
</comment>
<keyword evidence="1" id="KW-1133">Transmembrane helix</keyword>
<dbReference type="EMBL" id="REGN01004147">
    <property type="protein sequence ID" value="RNA18919.1"/>
    <property type="molecule type" value="Genomic_DNA"/>
</dbReference>
<feature type="transmembrane region" description="Helical" evidence="1">
    <location>
        <begin position="24"/>
        <end position="43"/>
    </location>
</feature>
<keyword evidence="1" id="KW-0812">Transmembrane</keyword>